<sequence length="43" mass="5199">MKKETSPEKLRQRLQKTLLEFRKYRIAKGKQSKKATIFSKIFN</sequence>
<reference evidence="2" key="1">
    <citation type="submission" date="2016-11" db="EMBL/GenBank/DDBJ databases">
        <authorList>
            <person name="Varghese N."/>
            <person name="Submissions S."/>
        </authorList>
    </citation>
    <scope>NUCLEOTIDE SEQUENCE [LARGE SCALE GENOMIC DNA]</scope>
    <source>
        <strain evidence="2">DSM 18829</strain>
    </source>
</reference>
<keyword evidence="2" id="KW-1185">Reference proteome</keyword>
<protein>
    <submittedName>
        <fullName evidence="1">Uncharacterized protein</fullName>
    </submittedName>
</protein>
<name>A0A1M6AGV4_9FLAO</name>
<evidence type="ECO:0000313" key="1">
    <source>
        <dbReference type="EMBL" id="SHI35719.1"/>
    </source>
</evidence>
<proteinExistence type="predicted"/>
<accession>A0A1M6AGV4</accession>
<dbReference type="EMBL" id="FQZI01000001">
    <property type="protein sequence ID" value="SHI35719.1"/>
    <property type="molecule type" value="Genomic_DNA"/>
</dbReference>
<dbReference type="Proteomes" id="UP000184488">
    <property type="component" value="Unassembled WGS sequence"/>
</dbReference>
<organism evidence="1 2">
    <name type="scientific">Flavobacterium terrae</name>
    <dbReference type="NCBI Taxonomy" id="415425"/>
    <lineage>
        <taxon>Bacteria</taxon>
        <taxon>Pseudomonadati</taxon>
        <taxon>Bacteroidota</taxon>
        <taxon>Flavobacteriia</taxon>
        <taxon>Flavobacteriales</taxon>
        <taxon>Flavobacteriaceae</taxon>
        <taxon>Flavobacterium</taxon>
    </lineage>
</organism>
<dbReference type="STRING" id="415425.SAMN05444363_0209"/>
<evidence type="ECO:0000313" key="2">
    <source>
        <dbReference type="Proteomes" id="UP000184488"/>
    </source>
</evidence>
<gene>
    <name evidence="1" type="ORF">SAMN05444363_0209</name>
</gene>
<dbReference type="AlphaFoldDB" id="A0A1M6AGV4"/>
<dbReference type="RefSeq" id="WP_262487715.1">
    <property type="nucleotide sequence ID" value="NZ_FQZI01000001.1"/>
</dbReference>